<protein>
    <recommendedName>
        <fullName evidence="1">AAA domain-containing protein</fullName>
    </recommendedName>
</protein>
<evidence type="ECO:0000313" key="2">
    <source>
        <dbReference type="EMBL" id="EOH82881.1"/>
    </source>
</evidence>
<evidence type="ECO:0000259" key="1">
    <source>
        <dbReference type="Pfam" id="PF13614"/>
    </source>
</evidence>
<dbReference type="eggNOG" id="COG1192">
    <property type="taxonomic scope" value="Bacteria"/>
</dbReference>
<accession>R2RQS5</accession>
<dbReference type="InterPro" id="IPR025669">
    <property type="entry name" value="AAA_dom"/>
</dbReference>
<comment type="caution">
    <text evidence="2">The sequence shown here is derived from an EMBL/GenBank/DDBJ whole genome shotgun (WGS) entry which is preliminary data.</text>
</comment>
<dbReference type="Proteomes" id="UP000014148">
    <property type="component" value="Unassembled WGS sequence"/>
</dbReference>
<dbReference type="EMBL" id="ASWA01000006">
    <property type="protein sequence ID" value="EOT63183.1"/>
    <property type="molecule type" value="Genomic_DNA"/>
</dbReference>
<gene>
    <name evidence="3" type="ORF">I585_04537</name>
    <name evidence="2" type="ORF">UAI_00043</name>
</gene>
<dbReference type="EMBL" id="AJAK01000002">
    <property type="protein sequence ID" value="EOH82881.1"/>
    <property type="molecule type" value="Genomic_DNA"/>
</dbReference>
<evidence type="ECO:0000313" key="4">
    <source>
        <dbReference type="Proteomes" id="UP000013783"/>
    </source>
</evidence>
<dbReference type="PATRIC" id="fig|1158601.3.peg.41"/>
<reference evidence="2 4" key="1">
    <citation type="submission" date="2013-02" db="EMBL/GenBank/DDBJ databases">
        <title>The Genome Sequence of Enterococcus malodoratus ATCC_43197.</title>
        <authorList>
            <consortium name="The Broad Institute Genome Sequencing Platform"/>
            <consortium name="The Broad Institute Genome Sequencing Center for Infectious Disease"/>
            <person name="Earl A.M."/>
            <person name="Gilmore M.S."/>
            <person name="Lebreton F."/>
            <person name="Walker B."/>
            <person name="Young S.K."/>
            <person name="Zeng Q."/>
            <person name="Gargeya S."/>
            <person name="Fitzgerald M."/>
            <person name="Haas B."/>
            <person name="Abouelleil A."/>
            <person name="Alvarado L."/>
            <person name="Arachchi H.M."/>
            <person name="Berlin A.M."/>
            <person name="Chapman S.B."/>
            <person name="Dewar J."/>
            <person name="Goldberg J."/>
            <person name="Griggs A."/>
            <person name="Gujja S."/>
            <person name="Hansen M."/>
            <person name="Howarth C."/>
            <person name="Imamovic A."/>
            <person name="Larimer J."/>
            <person name="McCowan C."/>
            <person name="Murphy C."/>
            <person name="Neiman D."/>
            <person name="Pearson M."/>
            <person name="Priest M."/>
            <person name="Roberts A."/>
            <person name="Saif S."/>
            <person name="Shea T."/>
            <person name="Sisk P."/>
            <person name="Sykes S."/>
            <person name="Wortman J."/>
            <person name="Nusbaum C."/>
            <person name="Birren B."/>
        </authorList>
    </citation>
    <scope>NUCLEOTIDE SEQUENCE [LARGE SCALE GENOMIC DNA]</scope>
    <source>
        <strain evidence="2 4">ATCC 43197</strain>
    </source>
</reference>
<dbReference type="CDD" id="cd02042">
    <property type="entry name" value="ParAB_family"/>
    <property type="match status" value="1"/>
</dbReference>
<dbReference type="Pfam" id="PF13614">
    <property type="entry name" value="AAA_31"/>
    <property type="match status" value="1"/>
</dbReference>
<dbReference type="SUPFAM" id="SSF52540">
    <property type="entry name" value="P-loop containing nucleoside triphosphate hydrolases"/>
    <property type="match status" value="1"/>
</dbReference>
<dbReference type="Gene3D" id="3.40.50.300">
    <property type="entry name" value="P-loop containing nucleotide triphosphate hydrolases"/>
    <property type="match status" value="1"/>
</dbReference>
<dbReference type="Proteomes" id="UP000013783">
    <property type="component" value="Unassembled WGS sequence"/>
</dbReference>
<dbReference type="AlphaFoldDB" id="R2RQS5"/>
<name>R2RQS5_9ENTE</name>
<reference evidence="3 5" key="2">
    <citation type="submission" date="2013-03" db="EMBL/GenBank/DDBJ databases">
        <title>The Genome Sequence of Enterococcus malodoratus ATCC_43197 (PacBio/Illumina hybrid assembly).</title>
        <authorList>
            <consortium name="The Broad Institute Genomics Platform"/>
            <consortium name="The Broad Institute Genome Sequencing Center for Infectious Disease"/>
            <person name="Earl A."/>
            <person name="Russ C."/>
            <person name="Gilmore M."/>
            <person name="Surin D."/>
            <person name="Walker B."/>
            <person name="Young S."/>
            <person name="Zeng Q."/>
            <person name="Gargeya S."/>
            <person name="Fitzgerald M."/>
            <person name="Haas B."/>
            <person name="Abouelleil A."/>
            <person name="Allen A.W."/>
            <person name="Alvarado L."/>
            <person name="Arachchi H.M."/>
            <person name="Berlin A.M."/>
            <person name="Chapman S.B."/>
            <person name="Gainer-Dewar J."/>
            <person name="Goldberg J."/>
            <person name="Griggs A."/>
            <person name="Gujja S."/>
            <person name="Hansen M."/>
            <person name="Howarth C."/>
            <person name="Imamovic A."/>
            <person name="Ireland A."/>
            <person name="Larimer J."/>
            <person name="McCowan C."/>
            <person name="Murphy C."/>
            <person name="Pearson M."/>
            <person name="Poon T.W."/>
            <person name="Priest M."/>
            <person name="Roberts A."/>
            <person name="Saif S."/>
            <person name="Shea T."/>
            <person name="Sisk P."/>
            <person name="Sykes S."/>
            <person name="Wortman J."/>
            <person name="Nusbaum C."/>
            <person name="Birren B."/>
        </authorList>
    </citation>
    <scope>NUCLEOTIDE SEQUENCE [LARGE SCALE GENOMIC DNA]</scope>
    <source>
        <strain evidence="3 5">ATCC 43197</strain>
    </source>
</reference>
<keyword evidence="5" id="KW-1185">Reference proteome</keyword>
<sequence>MAATIYVTGNFKGGVGKSTTAQMLSYESALKKERKTLLIDMDPQGNASEVMELTSENITGKEVSFKNGETIWEGITTYKDLTKVIYPVAENLDIIPANIKFSAYPQYIIGKLKNTTEQLKYFAEFIVPLREMYDVIYIDVPPTISVYSDAAMYVADWVILILQTQVKSLRGGQDYIDYMKFFKKKHSAKLDVLGIVPFMVQKRDSVDIEVYDMAKELYPEHLISTVVLNNGRLKRYDGDGITETLTKKGHINKKDAHTHRIFLDILDELDENEEALGDL</sequence>
<dbReference type="PANTHER" id="PTHR13696:SF52">
    <property type="entry name" value="PARA FAMILY PROTEIN CT_582"/>
    <property type="match status" value="1"/>
</dbReference>
<dbReference type="InterPro" id="IPR050678">
    <property type="entry name" value="DNA_Partitioning_ATPase"/>
</dbReference>
<organism evidence="2 4">
    <name type="scientific">Enterococcus malodoratus ATCC 43197</name>
    <dbReference type="NCBI Taxonomy" id="1158601"/>
    <lineage>
        <taxon>Bacteria</taxon>
        <taxon>Bacillati</taxon>
        <taxon>Bacillota</taxon>
        <taxon>Bacilli</taxon>
        <taxon>Lactobacillales</taxon>
        <taxon>Enterococcaceae</taxon>
        <taxon>Enterococcus</taxon>
    </lineage>
</organism>
<evidence type="ECO:0000313" key="5">
    <source>
        <dbReference type="Proteomes" id="UP000014148"/>
    </source>
</evidence>
<dbReference type="STRING" id="71451.RV07_GL002893"/>
<dbReference type="InterPro" id="IPR027417">
    <property type="entry name" value="P-loop_NTPase"/>
</dbReference>
<feature type="domain" description="AAA" evidence="1">
    <location>
        <begin position="7"/>
        <end position="191"/>
    </location>
</feature>
<dbReference type="PANTHER" id="PTHR13696">
    <property type="entry name" value="P-LOOP CONTAINING NUCLEOSIDE TRIPHOSPHATE HYDROLASE"/>
    <property type="match status" value="1"/>
</dbReference>
<dbReference type="OrthoDB" id="9815116at2"/>
<dbReference type="RefSeq" id="WP_010738955.1">
    <property type="nucleotide sequence ID" value="NZ_KB946247.1"/>
</dbReference>
<proteinExistence type="predicted"/>
<evidence type="ECO:0000313" key="3">
    <source>
        <dbReference type="EMBL" id="EOT63183.1"/>
    </source>
</evidence>